<keyword evidence="2" id="KW-1185">Reference proteome</keyword>
<dbReference type="RefSeq" id="WP_151666237.1">
    <property type="nucleotide sequence ID" value="NZ_WBVO01000001.1"/>
</dbReference>
<organism evidence="1 2">
    <name type="scientific">Phaeocystidibacter luteus</name>
    <dbReference type="NCBI Taxonomy" id="911197"/>
    <lineage>
        <taxon>Bacteria</taxon>
        <taxon>Pseudomonadati</taxon>
        <taxon>Bacteroidota</taxon>
        <taxon>Flavobacteriia</taxon>
        <taxon>Flavobacteriales</taxon>
        <taxon>Phaeocystidibacteraceae</taxon>
        <taxon>Phaeocystidibacter</taxon>
    </lineage>
</organism>
<dbReference type="OrthoDB" id="9909786at2"/>
<name>A0A6N6RM81_9FLAO</name>
<dbReference type="Proteomes" id="UP000468650">
    <property type="component" value="Unassembled WGS sequence"/>
</dbReference>
<accession>A0A6N6RM81</accession>
<gene>
    <name evidence="1" type="ORF">F8C67_02640</name>
</gene>
<sequence length="128" mass="14102">MSGKTIVTIALGLLFGVAIFYSLGPSDHPSITDCTVNTHHLDSTWHVESTGDLWLFTDFNSAPNVRYLVHDADSMEILAISKAEQVDIWEVNHFSLLDPMGSIRYVAGIVEGGDTVYWKVKGLKGSFD</sequence>
<protein>
    <submittedName>
        <fullName evidence="1">Uncharacterized protein</fullName>
    </submittedName>
</protein>
<comment type="caution">
    <text evidence="1">The sequence shown here is derived from an EMBL/GenBank/DDBJ whole genome shotgun (WGS) entry which is preliminary data.</text>
</comment>
<dbReference type="EMBL" id="WBVO01000001">
    <property type="protein sequence ID" value="KAB2814658.1"/>
    <property type="molecule type" value="Genomic_DNA"/>
</dbReference>
<evidence type="ECO:0000313" key="2">
    <source>
        <dbReference type="Proteomes" id="UP000468650"/>
    </source>
</evidence>
<reference evidence="1 2" key="1">
    <citation type="submission" date="2019-09" db="EMBL/GenBank/DDBJ databases">
        <title>Genomes of family Cryomorphaceae.</title>
        <authorList>
            <person name="Bowman J.P."/>
        </authorList>
    </citation>
    <scope>NUCLEOTIDE SEQUENCE [LARGE SCALE GENOMIC DNA]</scope>
    <source>
        <strain evidence="1 2">LMG 25704</strain>
    </source>
</reference>
<evidence type="ECO:0000313" key="1">
    <source>
        <dbReference type="EMBL" id="KAB2814658.1"/>
    </source>
</evidence>
<dbReference type="AlphaFoldDB" id="A0A6N6RM81"/>
<proteinExistence type="predicted"/>